<sequence>MPEWYPPNEHKFYCYNCRKGFKHCCALIIHQNIVHHYGSIGFACITCKAIYKSKACRNIHIMEEHNEQFRDQEYRLLFATIKFTNTPHLFCKYCKSLCRKHFKLCLGGKSEDVKHVNDMLNQKAECSVPSLFPEFLTEETSNTNDGGII</sequence>
<name>A0A564XX12_HYMDI</name>
<dbReference type="PROSITE" id="PS50157">
    <property type="entry name" value="ZINC_FINGER_C2H2_2"/>
    <property type="match status" value="1"/>
</dbReference>
<keyword evidence="4" id="KW-1185">Reference proteome</keyword>
<evidence type="ECO:0000313" key="3">
    <source>
        <dbReference type="EMBL" id="VUZ38844.1"/>
    </source>
</evidence>
<reference evidence="3 4" key="1">
    <citation type="submission" date="2019-07" db="EMBL/GenBank/DDBJ databases">
        <authorList>
            <person name="Jastrzebski P J."/>
            <person name="Paukszto L."/>
            <person name="Jastrzebski P J."/>
        </authorList>
    </citation>
    <scope>NUCLEOTIDE SEQUENCE [LARGE SCALE GENOMIC DNA]</scope>
    <source>
        <strain evidence="3 4">WMS-il1</strain>
    </source>
</reference>
<dbReference type="InterPro" id="IPR013087">
    <property type="entry name" value="Znf_C2H2_type"/>
</dbReference>
<dbReference type="Proteomes" id="UP000321570">
    <property type="component" value="Unassembled WGS sequence"/>
</dbReference>
<keyword evidence="1" id="KW-0479">Metal-binding</keyword>
<accession>A0A564XX12</accession>
<keyword evidence="1" id="KW-0862">Zinc</keyword>
<feature type="domain" description="C2H2-type" evidence="2">
    <location>
        <begin position="12"/>
        <end position="35"/>
    </location>
</feature>
<keyword evidence="1" id="KW-0863">Zinc-finger</keyword>
<dbReference type="GO" id="GO:0008270">
    <property type="term" value="F:zinc ion binding"/>
    <property type="evidence" value="ECO:0007669"/>
    <property type="project" value="UniProtKB-KW"/>
</dbReference>
<evidence type="ECO:0000259" key="2">
    <source>
        <dbReference type="PROSITE" id="PS50157"/>
    </source>
</evidence>
<dbReference type="EMBL" id="CABIJS010000008">
    <property type="protein sequence ID" value="VUZ38844.1"/>
    <property type="molecule type" value="Genomic_DNA"/>
</dbReference>
<dbReference type="AlphaFoldDB" id="A0A564XX12"/>
<gene>
    <name evidence="3" type="ORF">WMSIL1_LOCUS263</name>
</gene>
<organism evidence="3 4">
    <name type="scientific">Hymenolepis diminuta</name>
    <name type="common">Rat tapeworm</name>
    <dbReference type="NCBI Taxonomy" id="6216"/>
    <lineage>
        <taxon>Eukaryota</taxon>
        <taxon>Metazoa</taxon>
        <taxon>Spiralia</taxon>
        <taxon>Lophotrochozoa</taxon>
        <taxon>Platyhelminthes</taxon>
        <taxon>Cestoda</taxon>
        <taxon>Eucestoda</taxon>
        <taxon>Cyclophyllidea</taxon>
        <taxon>Hymenolepididae</taxon>
        <taxon>Hymenolepis</taxon>
    </lineage>
</organism>
<evidence type="ECO:0000256" key="1">
    <source>
        <dbReference type="PROSITE-ProRule" id="PRU00042"/>
    </source>
</evidence>
<protein>
    <recommendedName>
        <fullName evidence="2">C2H2-type domain-containing protein</fullName>
    </recommendedName>
</protein>
<evidence type="ECO:0000313" key="4">
    <source>
        <dbReference type="Proteomes" id="UP000321570"/>
    </source>
</evidence>
<proteinExistence type="predicted"/>